<dbReference type="EMBL" id="JASNVW010000003">
    <property type="protein sequence ID" value="MDK6028849.1"/>
    <property type="molecule type" value="Genomic_DNA"/>
</dbReference>
<name>A0ABD4Z824_9CREN</name>
<evidence type="ECO:0000313" key="2">
    <source>
        <dbReference type="Proteomes" id="UP001529235"/>
    </source>
</evidence>
<organism evidence="1 2">
    <name type="scientific">Ignisphaera cupida</name>
    <dbReference type="NCBI Taxonomy" id="3050454"/>
    <lineage>
        <taxon>Archaea</taxon>
        <taxon>Thermoproteota</taxon>
        <taxon>Thermoprotei</taxon>
        <taxon>Desulfurococcales</taxon>
        <taxon>Desulfurococcaceae</taxon>
        <taxon>Ignisphaera</taxon>
    </lineage>
</organism>
<evidence type="ECO:0000313" key="1">
    <source>
        <dbReference type="EMBL" id="MDK6028849.1"/>
    </source>
</evidence>
<proteinExistence type="predicted"/>
<keyword evidence="2" id="KW-1185">Reference proteome</keyword>
<reference evidence="1 2" key="1">
    <citation type="submission" date="2023-05" db="EMBL/GenBank/DDBJ databases">
        <title>A new hyperthermophilic archaea 'Ignisphaera cupida' sp. nov. and description of the family 'Ignisphaeraceae' fam. nov.</title>
        <authorList>
            <person name="Podosokorskaya O.A."/>
            <person name="Elcheninov A.G."/>
            <person name="Klukina A."/>
            <person name="Merkel A.Y."/>
        </authorList>
    </citation>
    <scope>NUCLEOTIDE SEQUENCE [LARGE SCALE GENOMIC DNA]</scope>
    <source>
        <strain evidence="1 2">4213-co</strain>
    </source>
</reference>
<accession>A0ABD4Z824</accession>
<dbReference type="RefSeq" id="WP_285273835.1">
    <property type="nucleotide sequence ID" value="NZ_JASNVW010000003.1"/>
</dbReference>
<sequence length="90" mass="10376">MTTDGKYAYFGSSYVNHCPLYTYRAGDGGVYAVSIKDLFTRSWRWFGGVPLKVFEKKLLRIYTSKEVKIRIAEYSMLGTVIEDELKTIMT</sequence>
<gene>
    <name evidence="1" type="ORF">QPL79_05680</name>
</gene>
<protein>
    <submittedName>
        <fullName evidence="1">Uncharacterized protein</fullName>
    </submittedName>
</protein>
<dbReference type="Proteomes" id="UP001529235">
    <property type="component" value="Unassembled WGS sequence"/>
</dbReference>
<comment type="caution">
    <text evidence="1">The sequence shown here is derived from an EMBL/GenBank/DDBJ whole genome shotgun (WGS) entry which is preliminary data.</text>
</comment>
<dbReference type="AlphaFoldDB" id="A0ABD4Z824"/>